<comment type="caution">
    <text evidence="2">The sequence shown here is derived from an EMBL/GenBank/DDBJ whole genome shotgun (WGS) entry which is preliminary data.</text>
</comment>
<keyword evidence="1" id="KW-1133">Transmembrane helix</keyword>
<dbReference type="AlphaFoldDB" id="A0A4C1Z228"/>
<name>A0A4C1Z228_EUMVA</name>
<proteinExistence type="predicted"/>
<dbReference type="EMBL" id="BGZK01001472">
    <property type="protein sequence ID" value="GBP80645.1"/>
    <property type="molecule type" value="Genomic_DNA"/>
</dbReference>
<reference evidence="2 3" key="1">
    <citation type="journal article" date="2019" name="Commun. Biol.">
        <title>The bagworm genome reveals a unique fibroin gene that provides high tensile strength.</title>
        <authorList>
            <person name="Kono N."/>
            <person name="Nakamura H."/>
            <person name="Ohtoshi R."/>
            <person name="Tomita M."/>
            <person name="Numata K."/>
            <person name="Arakawa K."/>
        </authorList>
    </citation>
    <scope>NUCLEOTIDE SEQUENCE [LARGE SCALE GENOMIC DNA]</scope>
</reference>
<gene>
    <name evidence="2" type="ORF">EVAR_58903_1</name>
</gene>
<keyword evidence="1" id="KW-0472">Membrane</keyword>
<keyword evidence="3" id="KW-1185">Reference proteome</keyword>
<accession>A0A4C1Z228</accession>
<evidence type="ECO:0000256" key="1">
    <source>
        <dbReference type="SAM" id="Phobius"/>
    </source>
</evidence>
<evidence type="ECO:0000313" key="3">
    <source>
        <dbReference type="Proteomes" id="UP000299102"/>
    </source>
</evidence>
<protein>
    <submittedName>
        <fullName evidence="2">Uncharacterized protein</fullName>
    </submittedName>
</protein>
<sequence length="161" mass="18342">MTDHTYKNSRRLFVFVCFTYGDILLMSIHFPTAIRPIAALFRGRSAVTIFRHGHYEAAAARRAADRSGTDRDLIHTGLRSVYSTRHRAVRECAAPDKVVDTTRHDITAHRDVSVFRRRPNEDVPRFISNENVVIAMITTFVSTDPKRGSVEDLKSKTLNLK</sequence>
<evidence type="ECO:0000313" key="2">
    <source>
        <dbReference type="EMBL" id="GBP80645.1"/>
    </source>
</evidence>
<feature type="transmembrane region" description="Helical" evidence="1">
    <location>
        <begin position="12"/>
        <end position="30"/>
    </location>
</feature>
<keyword evidence="1" id="KW-0812">Transmembrane</keyword>
<organism evidence="2 3">
    <name type="scientific">Eumeta variegata</name>
    <name type="common">Bagworm moth</name>
    <name type="synonym">Eumeta japonica</name>
    <dbReference type="NCBI Taxonomy" id="151549"/>
    <lineage>
        <taxon>Eukaryota</taxon>
        <taxon>Metazoa</taxon>
        <taxon>Ecdysozoa</taxon>
        <taxon>Arthropoda</taxon>
        <taxon>Hexapoda</taxon>
        <taxon>Insecta</taxon>
        <taxon>Pterygota</taxon>
        <taxon>Neoptera</taxon>
        <taxon>Endopterygota</taxon>
        <taxon>Lepidoptera</taxon>
        <taxon>Glossata</taxon>
        <taxon>Ditrysia</taxon>
        <taxon>Tineoidea</taxon>
        <taxon>Psychidae</taxon>
        <taxon>Oiketicinae</taxon>
        <taxon>Eumeta</taxon>
    </lineage>
</organism>
<dbReference type="Proteomes" id="UP000299102">
    <property type="component" value="Unassembled WGS sequence"/>
</dbReference>